<evidence type="ECO:0008006" key="4">
    <source>
        <dbReference type="Google" id="ProtNLM"/>
    </source>
</evidence>
<dbReference type="Proteomes" id="UP000053095">
    <property type="component" value="Unassembled WGS sequence"/>
</dbReference>
<gene>
    <name evidence="2" type="ORF">TCE0_034r10235</name>
</gene>
<keyword evidence="3" id="KW-1185">Reference proteome</keyword>
<dbReference type="PANTHER" id="PTHR37827:SF1">
    <property type="entry name" value="HNH DOMAIN-CONTAINING PROTEIN"/>
    <property type="match status" value="1"/>
</dbReference>
<dbReference type="AlphaFoldDB" id="A0A6V8HD36"/>
<proteinExistence type="predicted"/>
<dbReference type="PANTHER" id="PTHR37827">
    <property type="entry name" value="TUDOR DOMAIN-CONTAINING PROTEIN"/>
    <property type="match status" value="1"/>
</dbReference>
<feature type="region of interest" description="Disordered" evidence="1">
    <location>
        <begin position="22"/>
        <end position="44"/>
    </location>
</feature>
<protein>
    <recommendedName>
        <fullName evidence="4">HNH domain-containing protein</fullName>
    </recommendedName>
</protein>
<organism evidence="2 3">
    <name type="scientific">Talaromyces pinophilus</name>
    <name type="common">Penicillium pinophilum</name>
    <dbReference type="NCBI Taxonomy" id="128442"/>
    <lineage>
        <taxon>Eukaryota</taxon>
        <taxon>Fungi</taxon>
        <taxon>Dikarya</taxon>
        <taxon>Ascomycota</taxon>
        <taxon>Pezizomycotina</taxon>
        <taxon>Eurotiomycetes</taxon>
        <taxon>Eurotiomycetidae</taxon>
        <taxon>Eurotiales</taxon>
        <taxon>Trichocomaceae</taxon>
        <taxon>Talaromyces</taxon>
        <taxon>Talaromyces sect. Talaromyces</taxon>
    </lineage>
</organism>
<evidence type="ECO:0000313" key="3">
    <source>
        <dbReference type="Proteomes" id="UP000053095"/>
    </source>
</evidence>
<feature type="compositionally biased region" description="Basic residues" evidence="1">
    <location>
        <begin position="25"/>
        <end position="36"/>
    </location>
</feature>
<comment type="caution">
    <text evidence="2">The sequence shown here is derived from an EMBL/GenBank/DDBJ whole genome shotgun (WGS) entry which is preliminary data.</text>
</comment>
<reference evidence="3" key="1">
    <citation type="journal article" date="2015" name="Genome Announc.">
        <title>Draft genome sequence of Talaromyces cellulolyticus strain Y-94, a source of lignocellulosic biomass-degrading enzymes.</title>
        <authorList>
            <person name="Fujii T."/>
            <person name="Koike H."/>
            <person name="Sawayama S."/>
            <person name="Yano S."/>
            <person name="Inoue H."/>
        </authorList>
    </citation>
    <scope>NUCLEOTIDE SEQUENCE [LARGE SCALE GENOMIC DNA]</scope>
    <source>
        <strain evidence="3">Y-94</strain>
    </source>
</reference>
<evidence type="ECO:0000313" key="2">
    <source>
        <dbReference type="EMBL" id="GAM39026.1"/>
    </source>
</evidence>
<dbReference type="EMBL" id="DF933830">
    <property type="protein sequence ID" value="GAM39026.1"/>
    <property type="molecule type" value="Genomic_DNA"/>
</dbReference>
<evidence type="ECO:0000256" key="1">
    <source>
        <dbReference type="SAM" id="MobiDB-lite"/>
    </source>
</evidence>
<sequence length="257" mass="29155">MSDGGNNYEVFRECVSGAIVQKSQGGRKKRKLKGKKRGDTTAKESKDEYVSFGIEKQDPEELADFIDFIASEVFHALPATLQTLSYSQIQNDASLAKQYGDGTELTDADLETLTAPIPVSVSESLSVYGILPETMDITAAFLRPVLSDYIHSVTAAPPAWATTKTEACEICERDWIPLSYHHLIPREVHAKALKRGWHEEFMLNSVAWLCRACHNFVHKMATNEELAREYYTVDRILEREDVQDWAKWVGRVRWKAR</sequence>
<accession>A0A6V8HD36</accession>
<name>A0A6V8HD36_TALPI</name>